<dbReference type="GO" id="GO:0016787">
    <property type="term" value="F:hydrolase activity"/>
    <property type="evidence" value="ECO:0007669"/>
    <property type="project" value="UniProtKB-KW"/>
</dbReference>
<dbReference type="Proteomes" id="UP000002985">
    <property type="component" value="Unassembled WGS sequence"/>
</dbReference>
<keyword evidence="3" id="KW-0378">Hydrolase</keyword>
<protein>
    <recommendedName>
        <fullName evidence="7">DUF86 domain-containing protein</fullName>
    </recommendedName>
</protein>
<dbReference type="STRING" id="247490.KSU1_D0104"/>
<keyword evidence="1" id="KW-1277">Toxin-antitoxin system</keyword>
<organism evidence="5 6">
    <name type="scientific">Candidatus Jettenia caeni</name>
    <dbReference type="NCBI Taxonomy" id="247490"/>
    <lineage>
        <taxon>Bacteria</taxon>
        <taxon>Pseudomonadati</taxon>
        <taxon>Planctomycetota</taxon>
        <taxon>Candidatus Brocadiia</taxon>
        <taxon>Candidatus Brocadiales</taxon>
        <taxon>Candidatus Brocadiaceae</taxon>
        <taxon>Candidatus Jettenia</taxon>
    </lineage>
</organism>
<dbReference type="GO" id="GO:0110001">
    <property type="term" value="C:toxin-antitoxin complex"/>
    <property type="evidence" value="ECO:0007669"/>
    <property type="project" value="InterPro"/>
</dbReference>
<evidence type="ECO:0000313" key="6">
    <source>
        <dbReference type="Proteomes" id="UP000002985"/>
    </source>
</evidence>
<proteinExistence type="inferred from homology"/>
<dbReference type="AlphaFoldDB" id="I3INW8"/>
<evidence type="ECO:0000256" key="1">
    <source>
        <dbReference type="ARBA" id="ARBA00022649"/>
    </source>
</evidence>
<sequence length="135" mass="15875">MVDSKIDRLFAFISETIGYFLSRLEGVDRDVYFADRDRRNILDKSINDIILCLTDIAEECLKKNKRNVPDTYKDTILACHEFAGDIVLKIAPLVKHRNETIHQYLRVNWQNIMVVKNRIGEIKEFVDKTKKLFID</sequence>
<dbReference type="OrthoDB" id="9811282at2"/>
<reference evidence="5 6" key="1">
    <citation type="journal article" date="2012" name="FEBS Lett.">
        <title>Anammox organism KSU-1 expresses a NirK-type copper-containing nitrite reductase instead of a NirS-type with cytochrome cd1.</title>
        <authorList>
            <person name="Hira D."/>
            <person name="Toh H."/>
            <person name="Migita C.T."/>
            <person name="Okubo H."/>
            <person name="Nishiyama T."/>
            <person name="Hattori M."/>
            <person name="Furukawa K."/>
            <person name="Fujii T."/>
        </authorList>
    </citation>
    <scope>NUCLEOTIDE SEQUENCE [LARGE SCALE GENOMIC DNA]</scope>
</reference>
<dbReference type="Gene3D" id="1.20.120.580">
    <property type="entry name" value="bsu32300-like"/>
    <property type="match status" value="1"/>
</dbReference>
<dbReference type="GO" id="GO:0004540">
    <property type="term" value="F:RNA nuclease activity"/>
    <property type="evidence" value="ECO:0007669"/>
    <property type="project" value="InterPro"/>
</dbReference>
<name>I3INW8_9BACT</name>
<gene>
    <name evidence="5" type="ORF">KSU1_D0104</name>
</gene>
<evidence type="ECO:0000256" key="4">
    <source>
        <dbReference type="ARBA" id="ARBA00024207"/>
    </source>
</evidence>
<evidence type="ECO:0000256" key="3">
    <source>
        <dbReference type="ARBA" id="ARBA00022801"/>
    </source>
</evidence>
<dbReference type="InterPro" id="IPR037038">
    <property type="entry name" value="HepT-like_sf"/>
</dbReference>
<evidence type="ECO:0000256" key="2">
    <source>
        <dbReference type="ARBA" id="ARBA00022722"/>
    </source>
</evidence>
<keyword evidence="6" id="KW-1185">Reference proteome</keyword>
<dbReference type="EMBL" id="BAFH01000004">
    <property type="protein sequence ID" value="GAB63413.1"/>
    <property type="molecule type" value="Genomic_DNA"/>
</dbReference>
<evidence type="ECO:0000313" key="5">
    <source>
        <dbReference type="EMBL" id="GAB63413.1"/>
    </source>
</evidence>
<accession>I3INW8</accession>
<keyword evidence="2" id="KW-0540">Nuclease</keyword>
<dbReference type="InterPro" id="IPR008201">
    <property type="entry name" value="HepT-like"/>
</dbReference>
<comment type="similarity">
    <text evidence="4">Belongs to the HepT RNase toxin family.</text>
</comment>
<comment type="caution">
    <text evidence="5">The sequence shown here is derived from an EMBL/GenBank/DDBJ whole genome shotgun (WGS) entry which is preliminary data.</text>
</comment>
<dbReference type="eggNOG" id="COG2445">
    <property type="taxonomic scope" value="Bacteria"/>
</dbReference>
<dbReference type="Pfam" id="PF01934">
    <property type="entry name" value="HepT-like"/>
    <property type="match status" value="1"/>
</dbReference>
<evidence type="ECO:0008006" key="7">
    <source>
        <dbReference type="Google" id="ProtNLM"/>
    </source>
</evidence>